<accession>A0A248KGP7</accession>
<reference evidence="12 13" key="1">
    <citation type="submission" date="2017-06" db="EMBL/GenBank/DDBJ databases">
        <title>Origin of plasmid-mediated fosfomycin resistance gene fosA3.</title>
        <authorList>
            <person name="Ito R."/>
            <person name="Pacey M.P."/>
            <person name="Doi Y."/>
        </authorList>
    </citation>
    <scope>NUCLEOTIDE SEQUENCE [LARGE SCALE GENOMIC DNA]</scope>
    <source>
        <strain evidence="12 13">YDC799</strain>
    </source>
</reference>
<evidence type="ECO:0000256" key="8">
    <source>
        <dbReference type="ARBA" id="ARBA00023136"/>
    </source>
</evidence>
<dbReference type="CDD" id="cd01948">
    <property type="entry name" value="EAL"/>
    <property type="match status" value="1"/>
</dbReference>
<dbReference type="SMART" id="SM00052">
    <property type="entry name" value="EAL"/>
    <property type="match status" value="1"/>
</dbReference>
<evidence type="ECO:0000256" key="2">
    <source>
        <dbReference type="ARBA" id="ARBA00012282"/>
    </source>
</evidence>
<dbReference type="Proteomes" id="UP000197098">
    <property type="component" value="Chromosome"/>
</dbReference>
<evidence type="ECO:0000313" key="13">
    <source>
        <dbReference type="Proteomes" id="UP000197098"/>
    </source>
</evidence>
<protein>
    <recommendedName>
        <fullName evidence="2">cyclic-guanylate-specific phosphodiesterase</fullName>
        <ecNumber evidence="2">3.1.4.52</ecNumber>
    </recommendedName>
</protein>
<gene>
    <name evidence="12" type="ORF">CEW81_00615</name>
</gene>
<keyword evidence="7 10" id="KW-1133">Transmembrane helix</keyword>
<sequence length="527" mass="59490">MYKKYASKADRKNYALVGLVFLGSVVLALWLTFYIAQRQLNVQLAHQAIPIRNAVENLLEETRRVAREAQGWVGKTCNRQLESRLNALPTREMRMLVINLLDGDRITCSSLLANQGARVDLSGFSAQGVKIDDSVASAGIPVFSLYQRLANGGIVVSADLRYLWGIMGNSNRDERFALLVNNKLLTQNGILVGEQAKLGAQDYPQRQSGGLYTLAWRSPDTADIWQEILGSWLNILVILVPPLLLTTLAWSLLTRRRSLYQHLVNAVHQDRITPYYQPIICAHSNRVIGAEILARWEHPEIGFVPPDIFIPVAEKTNTIGLMTENLLKRVLADCQRPDCVLPDGFTFNVNISHAHLVAEDFNAFTSEFAARFKRLHLHLTFEFTENEQINFNDDILNKIKVVRDSGIAISLDDFGTGFSNLSWIASLSPDSIKIDRMFINQISPDASTPLINCVIDMARQMGIQTVAEGVEHDYQVAWLQENEIDCFQGYFYSKPLTFSAFVDYFRHDVMTQHLKMPPLPKDTSLQH</sequence>
<dbReference type="InterPro" id="IPR050706">
    <property type="entry name" value="Cyclic-di-GMP_PDE-like"/>
</dbReference>
<keyword evidence="4" id="KW-0973">c-di-GMP</keyword>
<evidence type="ECO:0000256" key="7">
    <source>
        <dbReference type="ARBA" id="ARBA00022989"/>
    </source>
</evidence>
<name>A0A248KGP7_9ENTR</name>
<dbReference type="PANTHER" id="PTHR33121:SF81">
    <property type="entry name" value="CYCLIC DI-GMP PHOSPHODIESTERASE PDEB-RELATED"/>
    <property type="match status" value="1"/>
</dbReference>
<evidence type="ECO:0000256" key="9">
    <source>
        <dbReference type="ARBA" id="ARBA00034290"/>
    </source>
</evidence>
<proteinExistence type="predicted"/>
<feature type="transmembrane region" description="Helical" evidence="10">
    <location>
        <begin position="12"/>
        <end position="36"/>
    </location>
</feature>
<evidence type="ECO:0000256" key="5">
    <source>
        <dbReference type="ARBA" id="ARBA00022692"/>
    </source>
</evidence>
<dbReference type="EC" id="3.1.4.52" evidence="2"/>
<evidence type="ECO:0000313" key="12">
    <source>
        <dbReference type="EMBL" id="ASG62446.1"/>
    </source>
</evidence>
<dbReference type="GO" id="GO:0005886">
    <property type="term" value="C:plasma membrane"/>
    <property type="evidence" value="ECO:0007669"/>
    <property type="project" value="UniProtKB-SubCell"/>
</dbReference>
<organism evidence="12 13">
    <name type="scientific">Kluyvera genomosp. 3</name>
    <dbReference type="NCBI Taxonomy" id="2774055"/>
    <lineage>
        <taxon>Bacteria</taxon>
        <taxon>Pseudomonadati</taxon>
        <taxon>Pseudomonadota</taxon>
        <taxon>Gammaproteobacteria</taxon>
        <taxon>Enterobacterales</taxon>
        <taxon>Enterobacteriaceae</taxon>
        <taxon>Kluyvera</taxon>
    </lineage>
</organism>
<dbReference type="GO" id="GO:0071111">
    <property type="term" value="F:cyclic-guanylate-specific phosphodiesterase activity"/>
    <property type="evidence" value="ECO:0007669"/>
    <property type="project" value="UniProtKB-EC"/>
</dbReference>
<dbReference type="Gene3D" id="3.20.20.450">
    <property type="entry name" value="EAL domain"/>
    <property type="match status" value="1"/>
</dbReference>
<comment type="catalytic activity">
    <reaction evidence="9">
        <text>3',3'-c-di-GMP + H2O = 5'-phosphoguanylyl(3'-&gt;5')guanosine + H(+)</text>
        <dbReference type="Rhea" id="RHEA:24902"/>
        <dbReference type="ChEBI" id="CHEBI:15377"/>
        <dbReference type="ChEBI" id="CHEBI:15378"/>
        <dbReference type="ChEBI" id="CHEBI:58754"/>
        <dbReference type="ChEBI" id="CHEBI:58805"/>
        <dbReference type="EC" id="3.1.4.52"/>
    </reaction>
</comment>
<dbReference type="PROSITE" id="PS50883">
    <property type="entry name" value="EAL"/>
    <property type="match status" value="1"/>
</dbReference>
<evidence type="ECO:0000256" key="3">
    <source>
        <dbReference type="ARBA" id="ARBA00022475"/>
    </source>
</evidence>
<keyword evidence="8 10" id="KW-0472">Membrane</keyword>
<dbReference type="EMBL" id="CP022114">
    <property type="protein sequence ID" value="ASG62446.1"/>
    <property type="molecule type" value="Genomic_DNA"/>
</dbReference>
<dbReference type="Pfam" id="PF12792">
    <property type="entry name" value="CSS-motif"/>
    <property type="match status" value="1"/>
</dbReference>
<comment type="subcellular location">
    <subcellularLocation>
        <location evidence="1">Cell membrane</location>
        <topology evidence="1">Multi-pass membrane protein</topology>
    </subcellularLocation>
</comment>
<dbReference type="PANTHER" id="PTHR33121">
    <property type="entry name" value="CYCLIC DI-GMP PHOSPHODIESTERASE PDEF"/>
    <property type="match status" value="1"/>
</dbReference>
<evidence type="ECO:0000256" key="4">
    <source>
        <dbReference type="ARBA" id="ARBA00022636"/>
    </source>
</evidence>
<evidence type="ECO:0000259" key="11">
    <source>
        <dbReference type="PROSITE" id="PS50883"/>
    </source>
</evidence>
<dbReference type="AlphaFoldDB" id="A0A248KGP7"/>
<evidence type="ECO:0000256" key="1">
    <source>
        <dbReference type="ARBA" id="ARBA00004651"/>
    </source>
</evidence>
<feature type="domain" description="EAL" evidence="11">
    <location>
        <begin position="256"/>
        <end position="509"/>
    </location>
</feature>
<keyword evidence="3" id="KW-1003">Cell membrane</keyword>
<dbReference type="InterPro" id="IPR024744">
    <property type="entry name" value="CSS-motif_dom"/>
</dbReference>
<dbReference type="SUPFAM" id="SSF141868">
    <property type="entry name" value="EAL domain-like"/>
    <property type="match status" value="1"/>
</dbReference>
<evidence type="ECO:0000256" key="10">
    <source>
        <dbReference type="SAM" id="Phobius"/>
    </source>
</evidence>
<evidence type="ECO:0000256" key="6">
    <source>
        <dbReference type="ARBA" id="ARBA00022801"/>
    </source>
</evidence>
<dbReference type="InterPro" id="IPR001633">
    <property type="entry name" value="EAL_dom"/>
</dbReference>
<keyword evidence="6" id="KW-0378">Hydrolase</keyword>
<dbReference type="Pfam" id="PF00563">
    <property type="entry name" value="EAL"/>
    <property type="match status" value="1"/>
</dbReference>
<dbReference type="InterPro" id="IPR035919">
    <property type="entry name" value="EAL_sf"/>
</dbReference>
<keyword evidence="5 10" id="KW-0812">Transmembrane</keyword>